<keyword evidence="2" id="KW-1185">Reference proteome</keyword>
<accession>A0A9E7GGJ2</accession>
<name>A0A9E7GGJ2_9LILI</name>
<reference evidence="1" key="1">
    <citation type="submission" date="2022-05" db="EMBL/GenBank/DDBJ databases">
        <title>The Musa troglodytarum L. genome provides insights into the mechanism of non-climacteric behaviour and enrichment of carotenoids.</title>
        <authorList>
            <person name="Wang J."/>
        </authorList>
    </citation>
    <scope>NUCLEOTIDE SEQUENCE</scope>
    <source>
        <tissue evidence="1">Leaf</tissue>
    </source>
</reference>
<dbReference type="AlphaFoldDB" id="A0A9E7GGJ2"/>
<proteinExistence type="predicted"/>
<gene>
    <name evidence="1" type="ORF">MUK42_23292</name>
</gene>
<sequence>MAARLTRLLSPLRGSCRLDAALSPSRPCLLLLSSRTSVSGRYGLLKNWGKSWIQPASARRSVPPFEFTKRRIPSQGLSLSGKFDALPGKKLTGSVLGFMIVNGIISHHSCTACALDDSADEQEDFGVRAGYLKDELHTFWVLVRKFQLPAVLVITVLLGWRHPLTLAINVALLLFSTRPNPFSVYMFIEQLHQRDLNGSIGWYKSKVFHRKNVKVEDYKFLCLATVEQGDTKLNLLGILGSWWVVHTSKI</sequence>
<dbReference type="OrthoDB" id="748084at2759"/>
<dbReference type="EMBL" id="CP097508">
    <property type="protein sequence ID" value="URE12077.1"/>
    <property type="molecule type" value="Genomic_DNA"/>
</dbReference>
<evidence type="ECO:0000313" key="2">
    <source>
        <dbReference type="Proteomes" id="UP001055439"/>
    </source>
</evidence>
<dbReference type="Proteomes" id="UP001055439">
    <property type="component" value="Chromosome 6"/>
</dbReference>
<organism evidence="1 2">
    <name type="scientific">Musa troglodytarum</name>
    <name type="common">fe'i banana</name>
    <dbReference type="NCBI Taxonomy" id="320322"/>
    <lineage>
        <taxon>Eukaryota</taxon>
        <taxon>Viridiplantae</taxon>
        <taxon>Streptophyta</taxon>
        <taxon>Embryophyta</taxon>
        <taxon>Tracheophyta</taxon>
        <taxon>Spermatophyta</taxon>
        <taxon>Magnoliopsida</taxon>
        <taxon>Liliopsida</taxon>
        <taxon>Zingiberales</taxon>
        <taxon>Musaceae</taxon>
        <taxon>Musa</taxon>
    </lineage>
</organism>
<evidence type="ECO:0000313" key="1">
    <source>
        <dbReference type="EMBL" id="URE12077.1"/>
    </source>
</evidence>
<protein>
    <submittedName>
        <fullName evidence="1">Uncharacterized protein</fullName>
    </submittedName>
</protein>